<dbReference type="SMART" id="SM00256">
    <property type="entry name" value="FBOX"/>
    <property type="match status" value="1"/>
</dbReference>
<dbReference type="Gene3D" id="1.20.1280.50">
    <property type="match status" value="1"/>
</dbReference>
<dbReference type="Proteomes" id="UP000794436">
    <property type="component" value="Unassembled WGS sequence"/>
</dbReference>
<name>A0A8K1CHA4_PYTOL</name>
<dbReference type="AlphaFoldDB" id="A0A8K1CHA4"/>
<dbReference type="GO" id="GO:0008270">
    <property type="term" value="F:zinc ion binding"/>
    <property type="evidence" value="ECO:0007669"/>
    <property type="project" value="UniProtKB-KW"/>
</dbReference>
<sequence length="1088" mass="121111">MKVNGRKGSAPLRRRSAAPTAQWLTKLNEQMSTVTRSLFQSPQLLQSSTMRVIHEQFPQLWAFIASVHRESGADNAVATAVREAFAHKGAQWLSRSAVESGATSLLCHLLLHVPTNASEDERRHAVRVVLHVLFNPVLTICRERGDTSVQACEWTHVKPRYYAMKCSTMWETLLPFLARVVRLYPSDAMAVLEEYLTTERRNERVNCRFAQVAGLWRLMETLGDVKHGDQGDIMTWILRFIVQHSVLCATTDAADVSDRLYVDMLMDKFFQGLQEFLFKCTSSASVALSALKDVILTELQRTGDESSVRRQHLAVFTAVACSFVKNLSTELEAELLNGFVDGNLTFLVGFVSFVDRIELDSVLGAIHVCFDGYQTAKSTENARHKPEESLFWAVYLIQYHRHALKSLTSDHPSYPEFVRLQECICSEVELSEWQLLPIHWMERFWKTCLGMNDEEIEAFAEETRANRLEMSEDVAVIGANWEQLVQDDPFRHGDKYPLLAKTLGTGYIERLDAVQVSSSKRSALSFDEGLVLAQERKRQRRRQNVVVLSEEHEESRQNTLLLPEVMEKICSFMSAKRLCRLALVCRAFSEVSRSQRLWHGLYVRLVEPFGLTCQHGPEYEHHWRNLYRGKFAAIKRLRQRQRKASKRIEREMEDAGVGWGTPATTVPTLGNLQLCGYFDWMANSDAQLACAMKKVAESASTTKVVWAAATRIGKADNASEVHRICDYLISKHWFQTAGDLRVARANTTEWHALEVPARLKIAIQEVLDEPADVCLSSIAAPNDVSRVTTEDNATAGVAPVPMEYPIAGGIATEHASLDATASVNTYPEGDSAQTEVEVDEETRAAAWAAYYAAYGYYAPTEYAEQWDNGTYQAQDVSGDPSSSVAQELPISEQAKEPFVPAPSQESKTEWSCGQCTYLNSMTETFCEMCTGHVSLSPDYASIQPEDAAVVVSPETVDPEPPLENVLVETTAEAEAPVALPPPPPAPVRSTSAEPPLSVSIPCPASPLSPLYPPSAPAFECLSLEDEADVNGERAKILAFGGSPSSTNKHDEVSRATTTAEASLKEVDFLALAFHKPAASAQTLTEYTF</sequence>
<dbReference type="Pfam" id="PF12937">
    <property type="entry name" value="F-box-like"/>
    <property type="match status" value="1"/>
</dbReference>
<dbReference type="InterPro" id="IPR001876">
    <property type="entry name" value="Znf_RanBP2"/>
</dbReference>
<dbReference type="Gene3D" id="2.30.30.380">
    <property type="entry name" value="Zn-finger domain of Sec23/24"/>
    <property type="match status" value="1"/>
</dbReference>
<accession>A0A8K1CHA4</accession>
<evidence type="ECO:0000313" key="6">
    <source>
        <dbReference type="Proteomes" id="UP000794436"/>
    </source>
</evidence>
<keyword evidence="2" id="KW-0863">Zinc-finger</keyword>
<evidence type="ECO:0000256" key="2">
    <source>
        <dbReference type="ARBA" id="ARBA00022771"/>
    </source>
</evidence>
<dbReference type="InterPro" id="IPR001810">
    <property type="entry name" value="F-box_dom"/>
</dbReference>
<dbReference type="EMBL" id="SPLM01000074">
    <property type="protein sequence ID" value="TMW62127.1"/>
    <property type="molecule type" value="Genomic_DNA"/>
</dbReference>
<reference evidence="5" key="1">
    <citation type="submission" date="2019-03" db="EMBL/GenBank/DDBJ databases">
        <title>Long read genome sequence of the mycoparasitic Pythium oligandrum ATCC 38472 isolated from sugarbeet rhizosphere.</title>
        <authorList>
            <person name="Gaulin E."/>
        </authorList>
    </citation>
    <scope>NUCLEOTIDE SEQUENCE</scope>
    <source>
        <strain evidence="5">ATCC 38472_TT</strain>
    </source>
</reference>
<feature type="domain" description="RanBP2-type" evidence="4">
    <location>
        <begin position="910"/>
        <end position="929"/>
    </location>
</feature>
<protein>
    <recommendedName>
        <fullName evidence="4">RanBP2-type domain-containing protein</fullName>
    </recommendedName>
</protein>
<evidence type="ECO:0000259" key="4">
    <source>
        <dbReference type="PROSITE" id="PS01358"/>
    </source>
</evidence>
<proteinExistence type="predicted"/>
<keyword evidence="6" id="KW-1185">Reference proteome</keyword>
<evidence type="ECO:0000256" key="3">
    <source>
        <dbReference type="ARBA" id="ARBA00022833"/>
    </source>
</evidence>
<dbReference type="InterPro" id="IPR036047">
    <property type="entry name" value="F-box-like_dom_sf"/>
</dbReference>
<dbReference type="SUPFAM" id="SSF90209">
    <property type="entry name" value="Ran binding protein zinc finger-like"/>
    <property type="match status" value="1"/>
</dbReference>
<dbReference type="PROSITE" id="PS01358">
    <property type="entry name" value="ZF_RANBP2_1"/>
    <property type="match status" value="1"/>
</dbReference>
<keyword evidence="1" id="KW-0479">Metal-binding</keyword>
<gene>
    <name evidence="5" type="ORF">Poli38472_009620</name>
</gene>
<dbReference type="OrthoDB" id="102803at2759"/>
<organism evidence="5 6">
    <name type="scientific">Pythium oligandrum</name>
    <name type="common">Mycoparasitic fungus</name>
    <dbReference type="NCBI Taxonomy" id="41045"/>
    <lineage>
        <taxon>Eukaryota</taxon>
        <taxon>Sar</taxon>
        <taxon>Stramenopiles</taxon>
        <taxon>Oomycota</taxon>
        <taxon>Peronosporomycetes</taxon>
        <taxon>Pythiales</taxon>
        <taxon>Pythiaceae</taxon>
        <taxon>Pythium</taxon>
    </lineage>
</organism>
<comment type="caution">
    <text evidence="5">The sequence shown here is derived from an EMBL/GenBank/DDBJ whole genome shotgun (WGS) entry which is preliminary data.</text>
</comment>
<dbReference type="InterPro" id="IPR036443">
    <property type="entry name" value="Znf_RanBP2_sf"/>
</dbReference>
<evidence type="ECO:0000313" key="5">
    <source>
        <dbReference type="EMBL" id="TMW62127.1"/>
    </source>
</evidence>
<dbReference type="SUPFAM" id="SSF81383">
    <property type="entry name" value="F-box domain"/>
    <property type="match status" value="1"/>
</dbReference>
<evidence type="ECO:0000256" key="1">
    <source>
        <dbReference type="ARBA" id="ARBA00022723"/>
    </source>
</evidence>
<keyword evidence="3" id="KW-0862">Zinc</keyword>
<dbReference type="CDD" id="cd09917">
    <property type="entry name" value="F-box_SF"/>
    <property type="match status" value="1"/>
</dbReference>